<feature type="region of interest" description="Disordered" evidence="1">
    <location>
        <begin position="1"/>
        <end position="79"/>
    </location>
</feature>
<dbReference type="EMBL" id="LXQA010821287">
    <property type="protein sequence ID" value="MCI72594.1"/>
    <property type="molecule type" value="Genomic_DNA"/>
</dbReference>
<organism evidence="2 3">
    <name type="scientific">Trifolium medium</name>
    <dbReference type="NCBI Taxonomy" id="97028"/>
    <lineage>
        <taxon>Eukaryota</taxon>
        <taxon>Viridiplantae</taxon>
        <taxon>Streptophyta</taxon>
        <taxon>Embryophyta</taxon>
        <taxon>Tracheophyta</taxon>
        <taxon>Spermatophyta</taxon>
        <taxon>Magnoliopsida</taxon>
        <taxon>eudicotyledons</taxon>
        <taxon>Gunneridae</taxon>
        <taxon>Pentapetalae</taxon>
        <taxon>rosids</taxon>
        <taxon>fabids</taxon>
        <taxon>Fabales</taxon>
        <taxon>Fabaceae</taxon>
        <taxon>Papilionoideae</taxon>
        <taxon>50 kb inversion clade</taxon>
        <taxon>NPAAA clade</taxon>
        <taxon>Hologalegina</taxon>
        <taxon>IRL clade</taxon>
        <taxon>Trifolieae</taxon>
        <taxon>Trifolium</taxon>
    </lineage>
</organism>
<reference evidence="2 3" key="1">
    <citation type="journal article" date="2018" name="Front. Plant Sci.">
        <title>Red Clover (Trifolium pratense) and Zigzag Clover (T. medium) - A Picture of Genomic Similarities and Differences.</title>
        <authorList>
            <person name="Dluhosova J."/>
            <person name="Istvanek J."/>
            <person name="Nedelnik J."/>
            <person name="Repkova J."/>
        </authorList>
    </citation>
    <scope>NUCLEOTIDE SEQUENCE [LARGE SCALE GENOMIC DNA]</scope>
    <source>
        <strain evidence="3">cv. 10/8</strain>
        <tissue evidence="2">Leaf</tissue>
    </source>
</reference>
<feature type="non-terminal residue" evidence="2">
    <location>
        <position position="1"/>
    </location>
</feature>
<keyword evidence="3" id="KW-1185">Reference proteome</keyword>
<proteinExistence type="predicted"/>
<accession>A0A392UIZ0</accession>
<feature type="compositionally biased region" description="Polar residues" evidence="1">
    <location>
        <begin position="1"/>
        <end position="15"/>
    </location>
</feature>
<name>A0A392UIZ0_9FABA</name>
<dbReference type="AlphaFoldDB" id="A0A392UIZ0"/>
<protein>
    <submittedName>
        <fullName evidence="2">Uncharacterized protein</fullName>
    </submittedName>
</protein>
<feature type="non-terminal residue" evidence="2">
    <location>
        <position position="79"/>
    </location>
</feature>
<feature type="compositionally biased region" description="Basic and acidic residues" evidence="1">
    <location>
        <begin position="28"/>
        <end position="43"/>
    </location>
</feature>
<sequence length="79" mass="8176">KSSNVDSNVAASGTSEIVADVNASETLGFDKPRSDENLGKDDTNPSVEDTSVVEASTKADVNPTVDPVQKVGSETHADQ</sequence>
<dbReference type="Proteomes" id="UP000265520">
    <property type="component" value="Unassembled WGS sequence"/>
</dbReference>
<evidence type="ECO:0000313" key="2">
    <source>
        <dbReference type="EMBL" id="MCI72594.1"/>
    </source>
</evidence>
<comment type="caution">
    <text evidence="2">The sequence shown here is derived from an EMBL/GenBank/DDBJ whole genome shotgun (WGS) entry which is preliminary data.</text>
</comment>
<evidence type="ECO:0000256" key="1">
    <source>
        <dbReference type="SAM" id="MobiDB-lite"/>
    </source>
</evidence>
<evidence type="ECO:0000313" key="3">
    <source>
        <dbReference type="Proteomes" id="UP000265520"/>
    </source>
</evidence>